<reference evidence="1" key="1">
    <citation type="submission" date="2020-10" db="EMBL/GenBank/DDBJ databases">
        <title>Connecting structure to function with the recovery of over 1000 high-quality activated sludge metagenome-assembled genomes encoding full-length rRNA genes using long-read sequencing.</title>
        <authorList>
            <person name="Singleton C.M."/>
            <person name="Petriglieri F."/>
            <person name="Kristensen J.M."/>
            <person name="Kirkegaard R.H."/>
            <person name="Michaelsen T.Y."/>
            <person name="Andersen M.H."/>
            <person name="Karst S.M."/>
            <person name="Dueholm M.S."/>
            <person name="Nielsen P.H."/>
            <person name="Albertsen M."/>
        </authorList>
    </citation>
    <scope>NUCLEOTIDE SEQUENCE</scope>
    <source>
        <strain evidence="1">OdNE_18-Q3-R46-58_BAT3C.305</strain>
    </source>
</reference>
<dbReference type="Proteomes" id="UP000808146">
    <property type="component" value="Unassembled WGS sequence"/>
</dbReference>
<name>A0A9D7LTW7_9RHOO</name>
<evidence type="ECO:0000313" key="2">
    <source>
        <dbReference type="Proteomes" id="UP000808146"/>
    </source>
</evidence>
<dbReference type="AlphaFoldDB" id="A0A9D7LTW7"/>
<accession>A0A9D7LTW7</accession>
<gene>
    <name evidence="1" type="ORF">IPN75_19310</name>
</gene>
<sequence>MIDPSRGHVPLVVSRIRSTRSEGAACWPGAEPVFINQAPEQFSLNLDALTEDRVDPDATVLRLLAG</sequence>
<dbReference type="EMBL" id="JADKBR010000028">
    <property type="protein sequence ID" value="MBK8892349.1"/>
    <property type="molecule type" value="Genomic_DNA"/>
</dbReference>
<comment type="caution">
    <text evidence="1">The sequence shown here is derived from an EMBL/GenBank/DDBJ whole genome shotgun (WGS) entry which is preliminary data.</text>
</comment>
<proteinExistence type="predicted"/>
<protein>
    <submittedName>
        <fullName evidence="1">Uncharacterized protein</fullName>
    </submittedName>
</protein>
<evidence type="ECO:0000313" key="1">
    <source>
        <dbReference type="EMBL" id="MBK8892349.1"/>
    </source>
</evidence>
<organism evidence="1 2">
    <name type="scientific">Candidatus Dechloromonas phosphorivorans</name>
    <dbReference type="NCBI Taxonomy" id="2899244"/>
    <lineage>
        <taxon>Bacteria</taxon>
        <taxon>Pseudomonadati</taxon>
        <taxon>Pseudomonadota</taxon>
        <taxon>Betaproteobacteria</taxon>
        <taxon>Rhodocyclales</taxon>
        <taxon>Azonexaceae</taxon>
        <taxon>Dechloromonas</taxon>
    </lineage>
</organism>